<dbReference type="Pfam" id="PF00891">
    <property type="entry name" value="Methyltransf_2"/>
    <property type="match status" value="1"/>
</dbReference>
<evidence type="ECO:0008006" key="9">
    <source>
        <dbReference type="Google" id="ProtNLM"/>
    </source>
</evidence>
<evidence type="ECO:0000313" key="8">
    <source>
        <dbReference type="Proteomes" id="UP000077202"/>
    </source>
</evidence>
<dbReference type="GO" id="GO:0032259">
    <property type="term" value="P:methylation"/>
    <property type="evidence" value="ECO:0007669"/>
    <property type="project" value="UniProtKB-KW"/>
</dbReference>
<evidence type="ECO:0000256" key="4">
    <source>
        <dbReference type="PIRSR" id="PIRSR005739-1"/>
    </source>
</evidence>
<dbReference type="InterPro" id="IPR036390">
    <property type="entry name" value="WH_DNA-bd_sf"/>
</dbReference>
<feature type="domain" description="O-methyltransferase C-terminal" evidence="5">
    <location>
        <begin position="143"/>
        <end position="344"/>
    </location>
</feature>
<dbReference type="Gene3D" id="3.40.50.150">
    <property type="entry name" value="Vaccinia Virus protein VP39"/>
    <property type="match status" value="1"/>
</dbReference>
<gene>
    <name evidence="7" type="ORF">AXG93_1474s1050</name>
</gene>
<keyword evidence="2" id="KW-0808">Transferase</keyword>
<evidence type="ECO:0000256" key="2">
    <source>
        <dbReference type="ARBA" id="ARBA00022679"/>
    </source>
</evidence>
<dbReference type="SUPFAM" id="SSF46785">
    <property type="entry name" value="Winged helix' DNA-binding domain"/>
    <property type="match status" value="1"/>
</dbReference>
<dbReference type="Pfam" id="PF08100">
    <property type="entry name" value="Dimerisation"/>
    <property type="match status" value="1"/>
</dbReference>
<dbReference type="PROSITE" id="PS51683">
    <property type="entry name" value="SAM_OMT_II"/>
    <property type="match status" value="1"/>
</dbReference>
<dbReference type="InterPro" id="IPR016461">
    <property type="entry name" value="COMT-like"/>
</dbReference>
<dbReference type="EMBL" id="LVLJ01001368">
    <property type="protein sequence ID" value="OAE30059.1"/>
    <property type="molecule type" value="Genomic_DNA"/>
</dbReference>
<keyword evidence="8" id="KW-1185">Reference proteome</keyword>
<dbReference type="AlphaFoldDB" id="A0A176WAJ9"/>
<dbReference type="InterPro" id="IPR001077">
    <property type="entry name" value="COMT_C"/>
</dbReference>
<evidence type="ECO:0000256" key="1">
    <source>
        <dbReference type="ARBA" id="ARBA00022603"/>
    </source>
</evidence>
<proteinExistence type="predicted"/>
<evidence type="ECO:0000256" key="3">
    <source>
        <dbReference type="ARBA" id="ARBA00022691"/>
    </source>
</evidence>
<dbReference type="InterPro" id="IPR036388">
    <property type="entry name" value="WH-like_DNA-bd_sf"/>
</dbReference>
<name>A0A176WAJ9_MARPO</name>
<evidence type="ECO:0000259" key="5">
    <source>
        <dbReference type="Pfam" id="PF00891"/>
    </source>
</evidence>
<feature type="active site" description="Proton acceptor" evidence="4">
    <location>
        <position position="268"/>
    </location>
</feature>
<keyword evidence="3" id="KW-0949">S-adenosyl-L-methionine</keyword>
<dbReference type="SUPFAM" id="SSF53335">
    <property type="entry name" value="S-adenosyl-L-methionine-dependent methyltransferases"/>
    <property type="match status" value="1"/>
</dbReference>
<keyword evidence="1" id="KW-0489">Methyltransferase</keyword>
<evidence type="ECO:0000259" key="6">
    <source>
        <dbReference type="Pfam" id="PF08100"/>
    </source>
</evidence>
<reference evidence="7" key="1">
    <citation type="submission" date="2016-03" db="EMBL/GenBank/DDBJ databases">
        <title>Mechanisms controlling the formation of the plant cell surface in tip-growing cells are functionally conserved among land plants.</title>
        <authorList>
            <person name="Honkanen S."/>
            <person name="Jones V.A."/>
            <person name="Morieri G."/>
            <person name="Champion C."/>
            <person name="Hetherington A.J."/>
            <person name="Kelly S."/>
            <person name="Saint-Marcoux D."/>
            <person name="Proust H."/>
            <person name="Prescott H."/>
            <person name="Dolan L."/>
        </authorList>
    </citation>
    <scope>NUCLEOTIDE SEQUENCE [LARGE SCALE GENOMIC DNA]</scope>
    <source>
        <tissue evidence="7">Whole gametophyte</tissue>
    </source>
</reference>
<protein>
    <recommendedName>
        <fullName evidence="9">O-methyltransferase domain-containing protein</fullName>
    </recommendedName>
</protein>
<organism evidence="7 8">
    <name type="scientific">Marchantia polymorpha subsp. ruderalis</name>
    <dbReference type="NCBI Taxonomy" id="1480154"/>
    <lineage>
        <taxon>Eukaryota</taxon>
        <taxon>Viridiplantae</taxon>
        <taxon>Streptophyta</taxon>
        <taxon>Embryophyta</taxon>
        <taxon>Marchantiophyta</taxon>
        <taxon>Marchantiopsida</taxon>
        <taxon>Marchantiidae</taxon>
        <taxon>Marchantiales</taxon>
        <taxon>Marchantiaceae</taxon>
        <taxon>Marchantia</taxon>
    </lineage>
</organism>
<dbReference type="PIRSF" id="PIRSF005739">
    <property type="entry name" value="O-mtase"/>
    <property type="match status" value="1"/>
</dbReference>
<dbReference type="CDD" id="cd02440">
    <property type="entry name" value="AdoMet_MTases"/>
    <property type="match status" value="1"/>
</dbReference>
<dbReference type="GO" id="GO:0008171">
    <property type="term" value="F:O-methyltransferase activity"/>
    <property type="evidence" value="ECO:0007669"/>
    <property type="project" value="InterPro"/>
</dbReference>
<dbReference type="InterPro" id="IPR012967">
    <property type="entry name" value="COMT_dimerisation"/>
</dbReference>
<dbReference type="Proteomes" id="UP000077202">
    <property type="component" value="Unassembled WGS sequence"/>
</dbReference>
<sequence length="363" mass="39897">MSLQQNIRDDEAGLLQALQLSVMITLPFSLKAAMNLGVPKILVDAGPGAALTVEEIATSIDKVSDCCADRKNLDRILRVLASHNVVTEIASKDANDSDSGQRSYGPTSTLKYFTDNEDGVSLAPLLFLHCEPVYLASFQNLHLPVLDVNVEPHVLLHGMNFFEFAATDASIEKLFNKAMHDHTNIKISALLEKYRGFETLTSIVDVGGGLGATLAMILSKYPTLRGINFDLPHVVANGLQVPNLEHVGGDFFVSVPEAGAAFMKWILHDWDDERCVKILKNIWRALPPHGKLINLDSLLPDITDPSPATKISLYTDMIMMAMCPSGRERTLSQFKKLAADAGFKRVELVGQTCNMSLLEFYKN</sequence>
<comment type="caution">
    <text evidence="7">The sequence shown here is derived from an EMBL/GenBank/DDBJ whole genome shotgun (WGS) entry which is preliminary data.</text>
</comment>
<dbReference type="Gene3D" id="1.10.10.10">
    <property type="entry name" value="Winged helix-like DNA-binding domain superfamily/Winged helix DNA-binding domain"/>
    <property type="match status" value="1"/>
</dbReference>
<evidence type="ECO:0000313" key="7">
    <source>
        <dbReference type="EMBL" id="OAE30059.1"/>
    </source>
</evidence>
<dbReference type="PANTHER" id="PTHR11746">
    <property type="entry name" value="O-METHYLTRANSFERASE"/>
    <property type="match status" value="1"/>
</dbReference>
<accession>A0A176WAJ9</accession>
<dbReference type="InterPro" id="IPR029063">
    <property type="entry name" value="SAM-dependent_MTases_sf"/>
</dbReference>
<feature type="domain" description="O-methyltransferase dimerisation" evidence="6">
    <location>
        <begin position="20"/>
        <end position="109"/>
    </location>
</feature>
<dbReference type="GO" id="GO:0046983">
    <property type="term" value="F:protein dimerization activity"/>
    <property type="evidence" value="ECO:0007669"/>
    <property type="project" value="InterPro"/>
</dbReference>